<evidence type="ECO:0000313" key="15">
    <source>
        <dbReference type="EMBL" id="PTQ60254.1"/>
    </source>
</evidence>
<dbReference type="GO" id="GO:0005886">
    <property type="term" value="C:plasma membrane"/>
    <property type="evidence" value="ECO:0007669"/>
    <property type="project" value="UniProtKB-SubCell"/>
</dbReference>
<evidence type="ECO:0000256" key="10">
    <source>
        <dbReference type="ARBA" id="ARBA00022989"/>
    </source>
</evidence>
<dbReference type="SUPFAM" id="SSF53448">
    <property type="entry name" value="Nucleotide-diphospho-sugar transferases"/>
    <property type="match status" value="1"/>
</dbReference>
<keyword evidence="16" id="KW-1185">Reference proteome</keyword>
<keyword evidence="9 13" id="KW-0812">Transmembrane</keyword>
<evidence type="ECO:0000256" key="5">
    <source>
        <dbReference type="ARBA" id="ARBA00022475"/>
    </source>
</evidence>
<keyword evidence="11 13" id="KW-0472">Membrane</keyword>
<dbReference type="AlphaFoldDB" id="A0A2T5GLP8"/>
<dbReference type="InterPro" id="IPR001173">
    <property type="entry name" value="Glyco_trans_2-like"/>
</dbReference>
<gene>
    <name evidence="15" type="ORF">C8J26_1964</name>
</gene>
<feature type="transmembrane region" description="Helical" evidence="13">
    <location>
        <begin position="49"/>
        <end position="66"/>
    </location>
</feature>
<evidence type="ECO:0000256" key="9">
    <source>
        <dbReference type="ARBA" id="ARBA00022692"/>
    </source>
</evidence>
<accession>A0A2T5GLP8</accession>
<keyword evidence="7" id="KW-0328">Glycosyltransferase</keyword>
<evidence type="ECO:0000259" key="14">
    <source>
        <dbReference type="Pfam" id="PF13632"/>
    </source>
</evidence>
<sequence length="603" mass="65413">MQATSAMMPGESPIEMPPQRFDGPPPPWTAPESGPGMVVSSDDMLARRIILVLMTGLLATAASSAVQESLLADGLSLWDGALLALFFPLFAWIAFGFMNAAIGFVLLMTGGHPGFVPTPRQSEPLEGRTAILMPVHNEDIAAVFERIAWMARAIAAGGVADRFDIFILSDSGEAAEASEVAAWQALAPTIDCALYYRRRTVNVGRKPGNVAEWIRRFGGGYRYMLMLDADSLMGGNTIIGMAQVLERRPAVALLQTVPAVINGVTFFQRWMQFASRLYGPISTAGLVWWSGSEATFWGHNALIRIEAFASSCGLPDLPGRAPFGGVIMSHDMVEAALLRRRGWRVHMLMTEETFEEYPPTLIDAAVRDRRWAQGNIQHLSLLGASGFHWVSRLQLLMGASAFITSPVWLLMIATSVVQALIGERNIVEAQTSLQVLAVTLLLLFGPKLLSVIWAFSNAERRAGFGGRRGIVRSVLIDVPFSMLSAPVIALTQTIDLVGILMGRKSGWAPQNRDAHELSLSDVMPRYRWHVGVGVALLLVTPFAPVTAAWLAPVTLGLLLSPFLTMLTASEKAGRWALSHGMFVEPGEHVSVLSRPSLPAPTAL</sequence>
<protein>
    <recommendedName>
        <fullName evidence="4">Glucans biosynthesis glucosyltransferase H</fullName>
    </recommendedName>
</protein>
<evidence type="ECO:0000256" key="6">
    <source>
        <dbReference type="ARBA" id="ARBA00022519"/>
    </source>
</evidence>
<evidence type="ECO:0000256" key="7">
    <source>
        <dbReference type="ARBA" id="ARBA00022676"/>
    </source>
</evidence>
<organism evidence="15 16">
    <name type="scientific">Sphingomonas aurantiaca</name>
    <dbReference type="NCBI Taxonomy" id="185949"/>
    <lineage>
        <taxon>Bacteria</taxon>
        <taxon>Pseudomonadati</taxon>
        <taxon>Pseudomonadota</taxon>
        <taxon>Alphaproteobacteria</taxon>
        <taxon>Sphingomonadales</taxon>
        <taxon>Sphingomonadaceae</taxon>
        <taxon>Sphingomonas</taxon>
    </lineage>
</organism>
<dbReference type="RefSeq" id="WP_244185239.1">
    <property type="nucleotide sequence ID" value="NZ_QAOG01000003.1"/>
</dbReference>
<dbReference type="Pfam" id="PF13632">
    <property type="entry name" value="Glyco_trans_2_3"/>
    <property type="match status" value="1"/>
</dbReference>
<comment type="similarity">
    <text evidence="3">Belongs to the glycosyltransferase 2 family. OpgH subfamily.</text>
</comment>
<dbReference type="InterPro" id="IPR050321">
    <property type="entry name" value="Glycosyltr_2/OpgH_subfam"/>
</dbReference>
<dbReference type="PANTHER" id="PTHR43867">
    <property type="entry name" value="CELLULOSE SYNTHASE CATALYTIC SUBUNIT A [UDP-FORMING]"/>
    <property type="match status" value="1"/>
</dbReference>
<evidence type="ECO:0000256" key="13">
    <source>
        <dbReference type="SAM" id="Phobius"/>
    </source>
</evidence>
<comment type="pathway">
    <text evidence="2">Glycan metabolism; osmoregulated periplasmic glucan (OPG) biosynthesis.</text>
</comment>
<evidence type="ECO:0000256" key="8">
    <source>
        <dbReference type="ARBA" id="ARBA00022679"/>
    </source>
</evidence>
<comment type="caution">
    <text evidence="15">The sequence shown here is derived from an EMBL/GenBank/DDBJ whole genome shotgun (WGS) entry which is preliminary data.</text>
</comment>
<feature type="region of interest" description="Disordered" evidence="12">
    <location>
        <begin position="1"/>
        <end position="33"/>
    </location>
</feature>
<proteinExistence type="inferred from homology"/>
<dbReference type="NCBIfam" id="NF003958">
    <property type="entry name" value="PRK05454.2-1"/>
    <property type="match status" value="1"/>
</dbReference>
<evidence type="ECO:0000256" key="4">
    <source>
        <dbReference type="ARBA" id="ARBA00020585"/>
    </source>
</evidence>
<keyword evidence="8 15" id="KW-0808">Transferase</keyword>
<feature type="domain" description="Glycosyltransferase 2-like" evidence="14">
    <location>
        <begin position="225"/>
        <end position="442"/>
    </location>
</feature>
<keyword evidence="5" id="KW-1003">Cell membrane</keyword>
<feature type="transmembrane region" description="Helical" evidence="13">
    <location>
        <begin position="395"/>
        <end position="421"/>
    </location>
</feature>
<feature type="transmembrane region" description="Helical" evidence="13">
    <location>
        <begin position="526"/>
        <end position="543"/>
    </location>
</feature>
<feature type="transmembrane region" description="Helical" evidence="13">
    <location>
        <begin position="433"/>
        <end position="455"/>
    </location>
</feature>
<evidence type="ECO:0000256" key="2">
    <source>
        <dbReference type="ARBA" id="ARBA00005001"/>
    </source>
</evidence>
<dbReference type="PANTHER" id="PTHR43867:SF5">
    <property type="entry name" value="GLUCANS BIOSYNTHESIS GLUCOSYLTRANSFERASE H"/>
    <property type="match status" value="1"/>
</dbReference>
<dbReference type="EMBL" id="QAOG01000003">
    <property type="protein sequence ID" value="PTQ60254.1"/>
    <property type="molecule type" value="Genomic_DNA"/>
</dbReference>
<evidence type="ECO:0000256" key="11">
    <source>
        <dbReference type="ARBA" id="ARBA00023136"/>
    </source>
</evidence>
<dbReference type="GO" id="GO:0016758">
    <property type="term" value="F:hexosyltransferase activity"/>
    <property type="evidence" value="ECO:0007669"/>
    <property type="project" value="TreeGrafter"/>
</dbReference>
<evidence type="ECO:0000256" key="12">
    <source>
        <dbReference type="SAM" id="MobiDB-lite"/>
    </source>
</evidence>
<feature type="transmembrane region" description="Helical" evidence="13">
    <location>
        <begin position="86"/>
        <end position="107"/>
    </location>
</feature>
<evidence type="ECO:0000256" key="1">
    <source>
        <dbReference type="ARBA" id="ARBA00004429"/>
    </source>
</evidence>
<reference evidence="15 16" key="1">
    <citation type="submission" date="2018-04" db="EMBL/GenBank/DDBJ databases">
        <title>Genomic Encyclopedia of Type Strains, Phase III (KMG-III): the genomes of soil and plant-associated and newly described type strains.</title>
        <authorList>
            <person name="Whitman W."/>
        </authorList>
    </citation>
    <scope>NUCLEOTIDE SEQUENCE [LARGE SCALE GENOMIC DNA]</scope>
    <source>
        <strain evidence="15 16">MA101b</strain>
    </source>
</reference>
<dbReference type="InterPro" id="IPR029044">
    <property type="entry name" value="Nucleotide-diphossugar_trans"/>
</dbReference>
<keyword evidence="6" id="KW-0997">Cell inner membrane</keyword>
<dbReference type="Gene3D" id="3.90.550.10">
    <property type="entry name" value="Spore Coat Polysaccharide Biosynthesis Protein SpsA, Chain A"/>
    <property type="match status" value="1"/>
</dbReference>
<dbReference type="NCBIfam" id="NF003962">
    <property type="entry name" value="PRK05454.2-5"/>
    <property type="match status" value="1"/>
</dbReference>
<dbReference type="Proteomes" id="UP000244189">
    <property type="component" value="Unassembled WGS sequence"/>
</dbReference>
<comment type="subcellular location">
    <subcellularLocation>
        <location evidence="1">Cell inner membrane</location>
        <topology evidence="1">Multi-pass membrane protein</topology>
    </subcellularLocation>
</comment>
<name>A0A2T5GLP8_9SPHN</name>
<keyword evidence="10 13" id="KW-1133">Transmembrane helix</keyword>
<evidence type="ECO:0000256" key="3">
    <source>
        <dbReference type="ARBA" id="ARBA00009337"/>
    </source>
</evidence>
<evidence type="ECO:0000313" key="16">
    <source>
        <dbReference type="Proteomes" id="UP000244189"/>
    </source>
</evidence>